<keyword evidence="3" id="KW-1185">Reference proteome</keyword>
<reference evidence="3" key="2">
    <citation type="submission" date="2015-01" db="EMBL/GenBank/DDBJ databases">
        <title>Evolutionary Origins and Diversification of the Mycorrhizal Mutualists.</title>
        <authorList>
            <consortium name="DOE Joint Genome Institute"/>
            <consortium name="Mycorrhizal Genomics Consortium"/>
            <person name="Kohler A."/>
            <person name="Kuo A."/>
            <person name="Nagy L.G."/>
            <person name="Floudas D."/>
            <person name="Copeland A."/>
            <person name="Barry K.W."/>
            <person name="Cichocki N."/>
            <person name="Veneault-Fourrey C."/>
            <person name="LaButti K."/>
            <person name="Lindquist E.A."/>
            <person name="Lipzen A."/>
            <person name="Lundell T."/>
            <person name="Morin E."/>
            <person name="Murat C."/>
            <person name="Riley R."/>
            <person name="Ohm R."/>
            <person name="Sun H."/>
            <person name="Tunlid A."/>
            <person name="Henrissat B."/>
            <person name="Grigoriev I.V."/>
            <person name="Hibbett D.S."/>
            <person name="Martin F."/>
        </authorList>
    </citation>
    <scope>NUCLEOTIDE SEQUENCE [LARGE SCALE GENOMIC DNA]</scope>
    <source>
        <strain evidence="3">441</strain>
    </source>
</reference>
<organism evidence="2 3">
    <name type="scientific">Pisolithus microcarpus 441</name>
    <dbReference type="NCBI Taxonomy" id="765257"/>
    <lineage>
        <taxon>Eukaryota</taxon>
        <taxon>Fungi</taxon>
        <taxon>Dikarya</taxon>
        <taxon>Basidiomycota</taxon>
        <taxon>Agaricomycotina</taxon>
        <taxon>Agaricomycetes</taxon>
        <taxon>Agaricomycetidae</taxon>
        <taxon>Boletales</taxon>
        <taxon>Sclerodermatineae</taxon>
        <taxon>Pisolithaceae</taxon>
        <taxon>Pisolithus</taxon>
    </lineage>
</organism>
<evidence type="ECO:0000256" key="1">
    <source>
        <dbReference type="SAM" id="MobiDB-lite"/>
    </source>
</evidence>
<name>A0A0C9YFQ9_9AGAM</name>
<protein>
    <submittedName>
        <fullName evidence="2">Uncharacterized protein</fullName>
    </submittedName>
</protein>
<proteinExistence type="predicted"/>
<gene>
    <name evidence="2" type="ORF">PISMIDRAFT_678970</name>
</gene>
<dbReference type="OrthoDB" id="2676086at2759"/>
<reference evidence="2 3" key="1">
    <citation type="submission" date="2014-04" db="EMBL/GenBank/DDBJ databases">
        <authorList>
            <consortium name="DOE Joint Genome Institute"/>
            <person name="Kuo A."/>
            <person name="Kohler A."/>
            <person name="Costa M.D."/>
            <person name="Nagy L.G."/>
            <person name="Floudas D."/>
            <person name="Copeland A."/>
            <person name="Barry K.W."/>
            <person name="Cichocki N."/>
            <person name="Veneault-Fourrey C."/>
            <person name="LaButti K."/>
            <person name="Lindquist E.A."/>
            <person name="Lipzen A."/>
            <person name="Lundell T."/>
            <person name="Morin E."/>
            <person name="Murat C."/>
            <person name="Sun H."/>
            <person name="Tunlid A."/>
            <person name="Henrissat B."/>
            <person name="Grigoriev I.V."/>
            <person name="Hibbett D.S."/>
            <person name="Martin F."/>
            <person name="Nordberg H.P."/>
            <person name="Cantor M.N."/>
            <person name="Hua S.X."/>
        </authorList>
    </citation>
    <scope>NUCLEOTIDE SEQUENCE [LARGE SCALE GENOMIC DNA]</scope>
    <source>
        <strain evidence="2 3">441</strain>
    </source>
</reference>
<feature type="region of interest" description="Disordered" evidence="1">
    <location>
        <begin position="102"/>
        <end position="126"/>
    </location>
</feature>
<dbReference type="HOGENOM" id="CLU_119169_0_0_1"/>
<sequence>MDEDEQRALEEDATGKILWLFWCGICAEVEELLRKVADLIRREEMMKYALQHIRGLQSEVDPSDDQVHLRRIMLDAEANTSKYQLWLEARAIGQAKFSGTNRGTLTLDTHGRTPSTSRQALSTSVA</sequence>
<dbReference type="EMBL" id="KN833723">
    <property type="protein sequence ID" value="KIK23725.1"/>
    <property type="molecule type" value="Genomic_DNA"/>
</dbReference>
<dbReference type="Proteomes" id="UP000054018">
    <property type="component" value="Unassembled WGS sequence"/>
</dbReference>
<evidence type="ECO:0000313" key="2">
    <source>
        <dbReference type="EMBL" id="KIK23725.1"/>
    </source>
</evidence>
<accession>A0A0C9YFQ9</accession>
<dbReference type="AlphaFoldDB" id="A0A0C9YFQ9"/>
<evidence type="ECO:0000313" key="3">
    <source>
        <dbReference type="Proteomes" id="UP000054018"/>
    </source>
</evidence>